<name>A0ABR9MU50_9MICO</name>
<accession>A0ABR9MU50</accession>
<sequence length="104" mass="11505">MSVEARETRATDPLTRVLAAHTAKVPVGYEARLGEAGICSSCGSEIRLRHVGDDLCLWIADGEPADKESRCNARGPARLAEFRPPRHHARNRLQSYHYSAVVRP</sequence>
<proteinExistence type="predicted"/>
<protein>
    <submittedName>
        <fullName evidence="1">Uncharacterized protein</fullName>
    </submittedName>
</protein>
<dbReference type="Proteomes" id="UP000625527">
    <property type="component" value="Unassembled WGS sequence"/>
</dbReference>
<gene>
    <name evidence="1" type="ORF">IHE71_02005</name>
</gene>
<dbReference type="RefSeq" id="WP_192861048.1">
    <property type="nucleotide sequence ID" value="NZ_JADAQT010000024.1"/>
</dbReference>
<comment type="caution">
    <text evidence="1">The sequence shown here is derived from an EMBL/GenBank/DDBJ whole genome shotgun (WGS) entry which is preliminary data.</text>
</comment>
<organism evidence="1 2">
    <name type="scientific">Myceligenerans pegani</name>
    <dbReference type="NCBI Taxonomy" id="2776917"/>
    <lineage>
        <taxon>Bacteria</taxon>
        <taxon>Bacillati</taxon>
        <taxon>Actinomycetota</taxon>
        <taxon>Actinomycetes</taxon>
        <taxon>Micrococcales</taxon>
        <taxon>Promicromonosporaceae</taxon>
        <taxon>Myceligenerans</taxon>
    </lineage>
</organism>
<keyword evidence="2" id="KW-1185">Reference proteome</keyword>
<evidence type="ECO:0000313" key="1">
    <source>
        <dbReference type="EMBL" id="MBE1874479.1"/>
    </source>
</evidence>
<reference evidence="1 2" key="1">
    <citation type="submission" date="2020-10" db="EMBL/GenBank/DDBJ databases">
        <title>Myceligenerans pegani sp. nov., an endophytic actinomycete isolated from Peganum harmala L. in Xinjiang, China.</title>
        <authorList>
            <person name="Xin L."/>
        </authorList>
    </citation>
    <scope>NUCLEOTIDE SEQUENCE [LARGE SCALE GENOMIC DNA]</scope>
    <source>
        <strain evidence="1 2">TRM65318</strain>
    </source>
</reference>
<dbReference type="EMBL" id="JADAQT010000024">
    <property type="protein sequence ID" value="MBE1874479.1"/>
    <property type="molecule type" value="Genomic_DNA"/>
</dbReference>
<evidence type="ECO:0000313" key="2">
    <source>
        <dbReference type="Proteomes" id="UP000625527"/>
    </source>
</evidence>